<organism evidence="1 2">
    <name type="scientific">Pinibacter soli</name>
    <dbReference type="NCBI Taxonomy" id="3044211"/>
    <lineage>
        <taxon>Bacteria</taxon>
        <taxon>Pseudomonadati</taxon>
        <taxon>Bacteroidota</taxon>
        <taxon>Chitinophagia</taxon>
        <taxon>Chitinophagales</taxon>
        <taxon>Chitinophagaceae</taxon>
        <taxon>Pinibacter</taxon>
    </lineage>
</organism>
<name>A0ABT6RC50_9BACT</name>
<dbReference type="EMBL" id="JASBRG010000006">
    <property type="protein sequence ID" value="MDI3320110.1"/>
    <property type="molecule type" value="Genomic_DNA"/>
</dbReference>
<dbReference type="Pfam" id="PF19891">
    <property type="entry name" value="DUF6364"/>
    <property type="match status" value="1"/>
</dbReference>
<dbReference type="RefSeq" id="WP_282334209.1">
    <property type="nucleotide sequence ID" value="NZ_JASBRG010000006.1"/>
</dbReference>
<sequence>MPVKIKEDCTVIARPDESVRTGEAHSLLLPQSIQDSVFIRPTTRRAFLFDKKQLTWTYKTNFIRMTKVKLTLSVTAEFANNIKQYAVMKSTTVSDLFEKAYPRLRAQTGTLTDLPNRLKNKMGEDRYRKMQQSLSGVDAKQEFHKHLDKKYGSKRSH</sequence>
<comment type="caution">
    <text evidence="1">The sequence shown here is derived from an EMBL/GenBank/DDBJ whole genome shotgun (WGS) entry which is preliminary data.</text>
</comment>
<evidence type="ECO:0000313" key="1">
    <source>
        <dbReference type="EMBL" id="MDI3320110.1"/>
    </source>
</evidence>
<evidence type="ECO:0000313" key="2">
    <source>
        <dbReference type="Proteomes" id="UP001226434"/>
    </source>
</evidence>
<dbReference type="InterPro" id="IPR045944">
    <property type="entry name" value="DUF6364"/>
</dbReference>
<dbReference type="Proteomes" id="UP001226434">
    <property type="component" value="Unassembled WGS sequence"/>
</dbReference>
<protein>
    <submittedName>
        <fullName evidence="1">DUF6364 family protein</fullName>
    </submittedName>
</protein>
<accession>A0ABT6RC50</accession>
<gene>
    <name evidence="1" type="ORF">QJ048_10025</name>
</gene>
<reference evidence="1 2" key="1">
    <citation type="submission" date="2023-05" db="EMBL/GenBank/DDBJ databases">
        <title>Genome sequence of Pinibacter sp. MAH-24.</title>
        <authorList>
            <person name="Huq M.A."/>
        </authorList>
    </citation>
    <scope>NUCLEOTIDE SEQUENCE [LARGE SCALE GENOMIC DNA]</scope>
    <source>
        <strain evidence="1 2">MAH-24</strain>
    </source>
</reference>
<proteinExistence type="predicted"/>
<keyword evidence="2" id="KW-1185">Reference proteome</keyword>